<keyword evidence="2" id="KW-0472">Membrane</keyword>
<name>A0ABT8H1A9_9ACTN</name>
<sequence length="212" mass="21615">MNHSSGASAAPRNAPAPETASSEAASAQTVPSETTSTPAVFAPARAALAALGTFLLIGIPTDILPNPVFGREIPVRWWEYPVLAATVLLTAAWFGIRSAREAGVGSAARHPAGAEPSERPALVTVGVATAWFAVACPVCNKIVLILLGTTGALGVWAPLQPWLAALSLALLAGAVIYRWRARPCADGACASDACAVPPTGSGDRATDAARTR</sequence>
<keyword evidence="4" id="KW-1185">Reference proteome</keyword>
<proteinExistence type="predicted"/>
<dbReference type="EMBL" id="JAUHTB010000006">
    <property type="protein sequence ID" value="MDN4505754.1"/>
    <property type="molecule type" value="Genomic_DNA"/>
</dbReference>
<dbReference type="RefSeq" id="WP_069389449.1">
    <property type="nucleotide sequence ID" value="NZ_JAPWIO010000009.1"/>
</dbReference>
<evidence type="ECO:0008006" key="5">
    <source>
        <dbReference type="Google" id="ProtNLM"/>
    </source>
</evidence>
<accession>A0ABT8H1A9</accession>
<feature type="transmembrane region" description="Helical" evidence="2">
    <location>
        <begin position="159"/>
        <end position="177"/>
    </location>
</feature>
<evidence type="ECO:0000313" key="4">
    <source>
        <dbReference type="Proteomes" id="UP001172702"/>
    </source>
</evidence>
<evidence type="ECO:0000313" key="3">
    <source>
        <dbReference type="EMBL" id="MDN4505754.1"/>
    </source>
</evidence>
<feature type="compositionally biased region" description="Low complexity" evidence="1">
    <location>
        <begin position="15"/>
        <end position="27"/>
    </location>
</feature>
<protein>
    <recommendedName>
        <fullName evidence="5">Integral membrane protein</fullName>
    </recommendedName>
</protein>
<dbReference type="Proteomes" id="UP001172702">
    <property type="component" value="Unassembled WGS sequence"/>
</dbReference>
<keyword evidence="2" id="KW-0812">Transmembrane</keyword>
<feature type="region of interest" description="Disordered" evidence="1">
    <location>
        <begin position="1"/>
        <end position="32"/>
    </location>
</feature>
<keyword evidence="2" id="KW-1133">Transmembrane helix</keyword>
<feature type="transmembrane region" description="Helical" evidence="2">
    <location>
        <begin position="40"/>
        <end position="60"/>
    </location>
</feature>
<organism evidence="3 4">
    <name type="scientific">Dietzia maris</name>
    <dbReference type="NCBI Taxonomy" id="37915"/>
    <lineage>
        <taxon>Bacteria</taxon>
        <taxon>Bacillati</taxon>
        <taxon>Actinomycetota</taxon>
        <taxon>Actinomycetes</taxon>
        <taxon>Mycobacteriales</taxon>
        <taxon>Dietziaceae</taxon>
        <taxon>Dietzia</taxon>
    </lineage>
</organism>
<evidence type="ECO:0000256" key="1">
    <source>
        <dbReference type="SAM" id="MobiDB-lite"/>
    </source>
</evidence>
<reference evidence="3 4" key="1">
    <citation type="submission" date="2023-07" db="EMBL/GenBank/DDBJ databases">
        <title>Strategy for survival of the halotoleranting strain Dietzia MX2 from the Yakshinskoe mineral salts deposit.</title>
        <authorList>
            <person name="Kharitonova M.A."/>
            <person name="Kupriyanova-Ashina F.G."/>
            <person name="Shakirov T.R."/>
            <person name="Vafina M.S."/>
            <person name="Ilinskaya O.N."/>
        </authorList>
    </citation>
    <scope>NUCLEOTIDE SEQUENCE [LARGE SCALE GENOMIC DNA]</scope>
    <source>
        <strain evidence="3 4">MX2</strain>
    </source>
</reference>
<feature type="transmembrane region" description="Helical" evidence="2">
    <location>
        <begin position="80"/>
        <end position="99"/>
    </location>
</feature>
<comment type="caution">
    <text evidence="3">The sequence shown here is derived from an EMBL/GenBank/DDBJ whole genome shotgun (WGS) entry which is preliminary data.</text>
</comment>
<gene>
    <name evidence="3" type="ORF">QYF62_06770</name>
</gene>
<evidence type="ECO:0000256" key="2">
    <source>
        <dbReference type="SAM" id="Phobius"/>
    </source>
</evidence>